<dbReference type="Proteomes" id="UP000325755">
    <property type="component" value="Chromosome"/>
</dbReference>
<dbReference type="InterPro" id="IPR010390">
    <property type="entry name" value="ABC-2_transporter-like"/>
</dbReference>
<keyword evidence="1" id="KW-0812">Transmembrane</keyword>
<sequence>MMKFFFSRFDYIAALLRANFRAHHADIRRTLLLSGFMFAQNLMFFMVWVVFFDSISQVKGWRLGDVALMCGIVAAAIGLIMFAADGVCAIALKVQDGSMDGFLTQPRHPLPALLLSRSNAASVGDMISGPVFWFAFADAPLSQLPAILGLTLLSAVIFLSALVAFYSLAFWLQHSGRFSDQLFEMLIIFSSIPQHAQSMSTKLVMFSVLPAGFIGLLPVSLLHRFDGLQFLMLIGATIAYAVIAVGIFNAGVKRYVRG</sequence>
<reference evidence="2 3" key="1">
    <citation type="submission" date="2019-09" db="EMBL/GenBank/DDBJ databases">
        <title>Ecophysiology of the spiral-shaped methanotroph Methylospira mobilis as revealed by the complete genome sequence.</title>
        <authorList>
            <person name="Oshkin I.Y."/>
            <person name="Dedysh S.N."/>
            <person name="Miroshnikov K."/>
            <person name="Danilova O.V."/>
            <person name="Hakobyan A."/>
            <person name="Liesack W."/>
        </authorList>
    </citation>
    <scope>NUCLEOTIDE SEQUENCE [LARGE SCALE GENOMIC DNA]</scope>
    <source>
        <strain evidence="2 3">Shm1</strain>
    </source>
</reference>
<feature type="transmembrane region" description="Helical" evidence="1">
    <location>
        <begin position="228"/>
        <end position="252"/>
    </location>
</feature>
<dbReference type="Pfam" id="PF06182">
    <property type="entry name" value="ABC2_membrane_6"/>
    <property type="match status" value="1"/>
</dbReference>
<keyword evidence="1" id="KW-0472">Membrane</keyword>
<proteinExistence type="predicted"/>
<feature type="transmembrane region" description="Helical" evidence="1">
    <location>
        <begin position="147"/>
        <end position="172"/>
    </location>
</feature>
<dbReference type="PANTHER" id="PTHR36833">
    <property type="entry name" value="SLR0610 PROTEIN-RELATED"/>
    <property type="match status" value="1"/>
</dbReference>
<feature type="transmembrane region" description="Helical" evidence="1">
    <location>
        <begin position="31"/>
        <end position="51"/>
    </location>
</feature>
<organism evidence="2 3">
    <name type="scientific">Candidatus Methylospira mobilis</name>
    <dbReference type="NCBI Taxonomy" id="1808979"/>
    <lineage>
        <taxon>Bacteria</taxon>
        <taxon>Pseudomonadati</taxon>
        <taxon>Pseudomonadota</taxon>
        <taxon>Gammaproteobacteria</taxon>
        <taxon>Methylococcales</taxon>
        <taxon>Methylococcaceae</taxon>
        <taxon>Candidatus Methylospira</taxon>
    </lineage>
</organism>
<dbReference type="KEGG" id="mmob:F6R98_19845"/>
<gene>
    <name evidence="2" type="ORF">F6R98_19845</name>
</gene>
<keyword evidence="3" id="KW-1185">Reference proteome</keyword>
<dbReference type="PANTHER" id="PTHR36833:SF1">
    <property type="entry name" value="INTEGRAL MEMBRANE TRANSPORT PROTEIN"/>
    <property type="match status" value="1"/>
</dbReference>
<evidence type="ECO:0000313" key="3">
    <source>
        <dbReference type="Proteomes" id="UP000325755"/>
    </source>
</evidence>
<dbReference type="AlphaFoldDB" id="A0A5Q0BL86"/>
<dbReference type="OrthoDB" id="9788195at2"/>
<feature type="transmembrane region" description="Helical" evidence="1">
    <location>
        <begin position="203"/>
        <end position="222"/>
    </location>
</feature>
<evidence type="ECO:0000313" key="2">
    <source>
        <dbReference type="EMBL" id="QFY44603.1"/>
    </source>
</evidence>
<name>A0A5Q0BL86_9GAMM</name>
<dbReference type="RefSeq" id="WP_153250566.1">
    <property type="nucleotide sequence ID" value="NZ_CP044205.1"/>
</dbReference>
<accession>A0A5Q0BL86</accession>
<feature type="transmembrane region" description="Helical" evidence="1">
    <location>
        <begin position="66"/>
        <end position="92"/>
    </location>
</feature>
<protein>
    <submittedName>
        <fullName evidence="2">Uncharacterized protein</fullName>
    </submittedName>
</protein>
<dbReference type="EMBL" id="CP044205">
    <property type="protein sequence ID" value="QFY44603.1"/>
    <property type="molecule type" value="Genomic_DNA"/>
</dbReference>
<keyword evidence="1" id="KW-1133">Transmembrane helix</keyword>
<evidence type="ECO:0000256" key="1">
    <source>
        <dbReference type="SAM" id="Phobius"/>
    </source>
</evidence>
<dbReference type="InParanoid" id="A0A5Q0BL86"/>
<feature type="transmembrane region" description="Helical" evidence="1">
    <location>
        <begin position="113"/>
        <end position="135"/>
    </location>
</feature>